<reference evidence="1 4" key="1">
    <citation type="journal article" date="2019" name="PLoS Negl. Trop. Dis.">
        <title>Whole genome sequencing of Entamoeba nuttalli reveals mammalian host-related molecular signatures and a novel octapeptide-repeat surface protein.</title>
        <authorList>
            <person name="Tanaka M."/>
            <person name="Makiuchi T."/>
            <person name="Komiyama T."/>
            <person name="Shiina T."/>
            <person name="Osaki K."/>
            <person name="Tachibana H."/>
        </authorList>
    </citation>
    <scope>NUCLEOTIDE SEQUENCE [LARGE SCALE GENOMIC DNA]</scope>
    <source>
        <strain evidence="1 4">P19-061405</strain>
    </source>
</reference>
<protein>
    <submittedName>
        <fullName evidence="1">Uncharacterized protein</fullName>
    </submittedName>
</protein>
<evidence type="ECO:0000313" key="1">
    <source>
        <dbReference type="EMBL" id="GAB1218865.1"/>
    </source>
</evidence>
<dbReference type="Proteomes" id="UP001628156">
    <property type="component" value="Unassembled WGS sequence"/>
</dbReference>
<proteinExistence type="predicted"/>
<dbReference type="EMBL" id="BAAFRS010000065">
    <property type="protein sequence ID" value="GAB1221129.1"/>
    <property type="molecule type" value="Genomic_DNA"/>
</dbReference>
<dbReference type="EMBL" id="BAAFRS010000005">
    <property type="protein sequence ID" value="GAB1218865.1"/>
    <property type="molecule type" value="Genomic_DNA"/>
</dbReference>
<dbReference type="EMBL" id="BAAFRS010000093">
    <property type="protein sequence ID" value="GAB1222117.1"/>
    <property type="molecule type" value="Genomic_DNA"/>
</dbReference>
<evidence type="ECO:0000313" key="4">
    <source>
        <dbReference type="Proteomes" id="UP001628156"/>
    </source>
</evidence>
<evidence type="ECO:0000313" key="3">
    <source>
        <dbReference type="EMBL" id="GAB1222117.1"/>
    </source>
</evidence>
<gene>
    <name evidence="1" type="ORF">ENUP19_0005G0005</name>
    <name evidence="2" type="ORF">ENUP19_0065G0002</name>
    <name evidence="3" type="ORF">ENUP19_0093G0040</name>
</gene>
<reference evidence="1" key="2">
    <citation type="submission" date="2024-08" db="EMBL/GenBank/DDBJ databases">
        <title>Draft genome assembly of Entamoeba nuttalli using a combination of long-read and short-read sequencing data.</title>
        <authorList>
            <person name="Tanaka M."/>
            <person name="Tachibana H."/>
        </authorList>
    </citation>
    <scope>NUCLEOTIDE SEQUENCE</scope>
    <source>
        <strain evidence="1">P19-061405</strain>
    </source>
</reference>
<evidence type="ECO:0000313" key="2">
    <source>
        <dbReference type="EMBL" id="GAB1221129.1"/>
    </source>
</evidence>
<keyword evidence="4" id="KW-1185">Reference proteome</keyword>
<name>A0ABQ0D7P1_9EUKA</name>
<comment type="caution">
    <text evidence="1">The sequence shown here is derived from an EMBL/GenBank/DDBJ whole genome shotgun (WGS) entry which is preliminary data.</text>
</comment>
<accession>A0ABQ0D7P1</accession>
<sequence length="82" mass="9564">METMHLLEDLLFNEGIYVKVEDESVNGVGQNSMIYHNKEKKSINSTEIREIGMKVINYITNELTNKNQVIIERNTMNNVLNY</sequence>
<organism evidence="1 4">
    <name type="scientific">Entamoeba nuttalli</name>
    <dbReference type="NCBI Taxonomy" id="412467"/>
    <lineage>
        <taxon>Eukaryota</taxon>
        <taxon>Amoebozoa</taxon>
        <taxon>Evosea</taxon>
        <taxon>Archamoebae</taxon>
        <taxon>Mastigamoebida</taxon>
        <taxon>Entamoebidae</taxon>
        <taxon>Entamoeba</taxon>
    </lineage>
</organism>